<feature type="compositionally biased region" description="Low complexity" evidence="8">
    <location>
        <begin position="140"/>
        <end position="152"/>
    </location>
</feature>
<name>A0AA39PKT2_9AGAR</name>
<feature type="compositionally biased region" description="Low complexity" evidence="8">
    <location>
        <begin position="290"/>
        <end position="303"/>
    </location>
</feature>
<feature type="compositionally biased region" description="Basic residues" evidence="8">
    <location>
        <begin position="307"/>
        <end position="319"/>
    </location>
</feature>
<sequence length="593" mass="62892">MVFGLTIGTERAAALERSIQHELTARGYSPEGDNVMAEYVTIMIINNKTSGQITSELEDLIGSDFDHSFTDWLFQEAAKGASGPDVVPPEATPPEEIPDVTPETTQSAAPELSRRPPNSGRSGLYHQALSQVIPSTAQKRSASARSPSPSHPSKIRRTDVPTGPRAMLREGPPLSNSRSLLDRVGGRNGPTQNGYGQDDIQARIDNITNTPEANMMMATGYPGMNGIDMNAMAASAMGNPLMLQELMMNQMALMAQISGMMGPGQFNASGFPMQNGMPGDMNMFQNGGMNGFQNGTQGMNGNTRGRGSGRGRGNGRGRGGHTPSLSGSKPAEGVMEAEPAQQVPIVAPIPTAAKPAHAAAPSGASQQRLGYVYPERPQSPTLCKFGLKCTNPHCRWTHPSPVATVESGVVTSTEACENGKDCKDKDCVKAHVSPAVLTAKDHPPPAAPVSQPSHHHSSPVPCRFGAACTRPNCTFSHPPRPSNNSSHFAQQCRYGAGCTRATCQFQHPEGRVLPTAFHRGLSTSAPLVNVQAPETGTMGGPSPHKSVKFSNSAVVKEKLEKLEQEKLRVEKGLKLKEAEAASKDSKSQVAITA</sequence>
<dbReference type="PANTHER" id="PTHR14738:SF29">
    <property type="entry name" value="ZINC FINGER CCCH DOMAIN-CONTAINING PROTEIN 14"/>
    <property type="match status" value="1"/>
</dbReference>
<evidence type="ECO:0000256" key="1">
    <source>
        <dbReference type="ARBA" id="ARBA00004123"/>
    </source>
</evidence>
<organism evidence="10 11">
    <name type="scientific">Armillaria novae-zelandiae</name>
    <dbReference type="NCBI Taxonomy" id="153914"/>
    <lineage>
        <taxon>Eukaryota</taxon>
        <taxon>Fungi</taxon>
        <taxon>Dikarya</taxon>
        <taxon>Basidiomycota</taxon>
        <taxon>Agaricomycotina</taxon>
        <taxon>Agaricomycetes</taxon>
        <taxon>Agaricomycetidae</taxon>
        <taxon>Agaricales</taxon>
        <taxon>Marasmiineae</taxon>
        <taxon>Physalacriaceae</taxon>
        <taxon>Armillaria</taxon>
    </lineage>
</organism>
<gene>
    <name evidence="10" type="ORF">IW261DRAFT_1559547</name>
</gene>
<dbReference type="Pfam" id="PF21803">
    <property type="entry name" value="Nab2-zf4"/>
    <property type="match status" value="1"/>
</dbReference>
<dbReference type="GO" id="GO:0008270">
    <property type="term" value="F:zinc ion binding"/>
    <property type="evidence" value="ECO:0007669"/>
    <property type="project" value="UniProtKB-KW"/>
</dbReference>
<feature type="region of interest" description="Disordered" evidence="8">
    <location>
        <begin position="80"/>
        <end position="198"/>
    </location>
</feature>
<feature type="region of interest" description="Disordered" evidence="8">
    <location>
        <begin position="438"/>
        <end position="457"/>
    </location>
</feature>
<dbReference type="GO" id="GO:0005737">
    <property type="term" value="C:cytoplasm"/>
    <property type="evidence" value="ECO:0007669"/>
    <property type="project" value="TreeGrafter"/>
</dbReference>
<comment type="subcellular location">
    <subcellularLocation>
        <location evidence="1">Nucleus</location>
    </subcellularLocation>
</comment>
<dbReference type="Pfam" id="PF14608">
    <property type="entry name" value="zf-CCCH_2"/>
    <property type="match status" value="3"/>
</dbReference>
<comment type="similarity">
    <text evidence="2">Belongs to the ZC3H14 family.</text>
</comment>
<keyword evidence="5" id="KW-0863">Zinc-finger</keyword>
<keyword evidence="6" id="KW-0862">Zinc</keyword>
<dbReference type="PANTHER" id="PTHR14738">
    <property type="entry name" value="ZINC FINGER CCCH DOMAIN-CONTAINING PROTEIN 14"/>
    <property type="match status" value="1"/>
</dbReference>
<feature type="compositionally biased region" description="Polar residues" evidence="8">
    <location>
        <begin position="128"/>
        <end position="139"/>
    </location>
</feature>
<reference evidence="10" key="1">
    <citation type="submission" date="2023-06" db="EMBL/GenBank/DDBJ databases">
        <authorList>
            <consortium name="Lawrence Berkeley National Laboratory"/>
            <person name="Ahrendt S."/>
            <person name="Sahu N."/>
            <person name="Indic B."/>
            <person name="Wong-Bajracharya J."/>
            <person name="Merenyi Z."/>
            <person name="Ke H.-M."/>
            <person name="Monk M."/>
            <person name="Kocsube S."/>
            <person name="Drula E."/>
            <person name="Lipzen A."/>
            <person name="Balint B."/>
            <person name="Henrissat B."/>
            <person name="Andreopoulos B."/>
            <person name="Martin F.M."/>
            <person name="Harder C.B."/>
            <person name="Rigling D."/>
            <person name="Ford K.L."/>
            <person name="Foster G.D."/>
            <person name="Pangilinan J."/>
            <person name="Papanicolaou A."/>
            <person name="Barry K."/>
            <person name="LaButti K."/>
            <person name="Viragh M."/>
            <person name="Koriabine M."/>
            <person name="Yan M."/>
            <person name="Riley R."/>
            <person name="Champramary S."/>
            <person name="Plett K.L."/>
            <person name="Tsai I.J."/>
            <person name="Slot J."/>
            <person name="Sipos G."/>
            <person name="Plett J."/>
            <person name="Nagy L.G."/>
            <person name="Grigoriev I.V."/>
        </authorList>
    </citation>
    <scope>NUCLEOTIDE SEQUENCE</scope>
    <source>
        <strain evidence="10">ICMP 16352</strain>
    </source>
</reference>
<evidence type="ECO:0000256" key="3">
    <source>
        <dbReference type="ARBA" id="ARBA00022723"/>
    </source>
</evidence>
<evidence type="ECO:0000256" key="8">
    <source>
        <dbReference type="SAM" id="MobiDB-lite"/>
    </source>
</evidence>
<keyword evidence="11" id="KW-1185">Reference proteome</keyword>
<dbReference type="Gene3D" id="4.10.1000.40">
    <property type="match status" value="2"/>
</dbReference>
<dbReference type="InterPro" id="IPR040366">
    <property type="entry name" value="Nab2/ZC3H14"/>
</dbReference>
<dbReference type="GO" id="GO:0043488">
    <property type="term" value="P:regulation of mRNA stability"/>
    <property type="evidence" value="ECO:0007669"/>
    <property type="project" value="InterPro"/>
</dbReference>
<evidence type="ECO:0000313" key="10">
    <source>
        <dbReference type="EMBL" id="KAK0486123.1"/>
    </source>
</evidence>
<evidence type="ECO:0000256" key="4">
    <source>
        <dbReference type="ARBA" id="ARBA00022737"/>
    </source>
</evidence>
<feature type="region of interest" description="Disordered" evidence="8">
    <location>
        <begin position="290"/>
        <end position="337"/>
    </location>
</feature>
<dbReference type="AlphaFoldDB" id="A0AA39PKT2"/>
<proteinExistence type="inferred from homology"/>
<evidence type="ECO:0000259" key="9">
    <source>
        <dbReference type="Pfam" id="PF21803"/>
    </source>
</evidence>
<dbReference type="InterPro" id="IPR049017">
    <property type="entry name" value="Nab2_Znf4"/>
</dbReference>
<dbReference type="GO" id="GO:0008143">
    <property type="term" value="F:poly(A) binding"/>
    <property type="evidence" value="ECO:0007669"/>
    <property type="project" value="InterPro"/>
</dbReference>
<evidence type="ECO:0000313" key="11">
    <source>
        <dbReference type="Proteomes" id="UP001175227"/>
    </source>
</evidence>
<evidence type="ECO:0000256" key="7">
    <source>
        <dbReference type="ARBA" id="ARBA00023242"/>
    </source>
</evidence>
<evidence type="ECO:0000256" key="2">
    <source>
        <dbReference type="ARBA" id="ARBA00008423"/>
    </source>
</evidence>
<evidence type="ECO:0000256" key="5">
    <source>
        <dbReference type="ARBA" id="ARBA00022771"/>
    </source>
</evidence>
<dbReference type="EMBL" id="JAUEPR010000004">
    <property type="protein sequence ID" value="KAK0486123.1"/>
    <property type="molecule type" value="Genomic_DNA"/>
</dbReference>
<feature type="domain" description="Nab2 type CCCH zinc finger 4" evidence="9">
    <location>
        <begin position="410"/>
        <end position="431"/>
    </location>
</feature>
<comment type="caution">
    <text evidence="10">The sequence shown here is derived from an EMBL/GenBank/DDBJ whole genome shotgun (WGS) entry which is preliminary data.</text>
</comment>
<dbReference type="InterPro" id="IPR043094">
    <property type="entry name" value="Nab2/ZC3H14_N_sf"/>
</dbReference>
<protein>
    <recommendedName>
        <fullName evidence="9">Nab2 type CCCH zinc finger 4 domain-containing protein</fullName>
    </recommendedName>
</protein>
<keyword evidence="7" id="KW-0539">Nucleus</keyword>
<keyword evidence="4" id="KW-0677">Repeat</keyword>
<evidence type="ECO:0000256" key="6">
    <source>
        <dbReference type="ARBA" id="ARBA00022833"/>
    </source>
</evidence>
<accession>A0AA39PKT2</accession>
<dbReference type="Proteomes" id="UP001175227">
    <property type="component" value="Unassembled WGS sequence"/>
</dbReference>
<dbReference type="GO" id="GO:0005634">
    <property type="term" value="C:nucleus"/>
    <property type="evidence" value="ECO:0007669"/>
    <property type="project" value="UniProtKB-SubCell"/>
</dbReference>
<keyword evidence="3" id="KW-0479">Metal-binding</keyword>
<dbReference type="Gene3D" id="1.10.340.40">
    <property type="entry name" value="Nuclear abundant poly(A) RNA-bind protein 2, N-terminal domain"/>
    <property type="match status" value="1"/>
</dbReference>